<dbReference type="Proteomes" id="UP000887580">
    <property type="component" value="Unplaced"/>
</dbReference>
<evidence type="ECO:0000313" key="1">
    <source>
        <dbReference type="Proteomes" id="UP000887580"/>
    </source>
</evidence>
<evidence type="ECO:0000313" key="2">
    <source>
        <dbReference type="WBParaSite" id="PS1159_v2.g16467.t1"/>
    </source>
</evidence>
<name>A0AC35FEJ3_9BILA</name>
<accession>A0AC35FEJ3</accession>
<organism evidence="1 2">
    <name type="scientific">Panagrolaimus sp. PS1159</name>
    <dbReference type="NCBI Taxonomy" id="55785"/>
    <lineage>
        <taxon>Eukaryota</taxon>
        <taxon>Metazoa</taxon>
        <taxon>Ecdysozoa</taxon>
        <taxon>Nematoda</taxon>
        <taxon>Chromadorea</taxon>
        <taxon>Rhabditida</taxon>
        <taxon>Tylenchina</taxon>
        <taxon>Panagrolaimomorpha</taxon>
        <taxon>Panagrolaimoidea</taxon>
        <taxon>Panagrolaimidae</taxon>
        <taxon>Panagrolaimus</taxon>
    </lineage>
</organism>
<sequence length="78" mass="8154">MKPHMLLFLQKKPLNFFAISENAAASARDGVYNGLSATGQAIGNTVHGIKEGASNMVNGAEDALGNRLINAGQAIKND</sequence>
<proteinExistence type="predicted"/>
<protein>
    <submittedName>
        <fullName evidence="2">Uncharacterized protein</fullName>
    </submittedName>
</protein>
<reference evidence="2" key="1">
    <citation type="submission" date="2022-11" db="UniProtKB">
        <authorList>
            <consortium name="WormBaseParasite"/>
        </authorList>
    </citation>
    <scope>IDENTIFICATION</scope>
</reference>
<dbReference type="WBParaSite" id="PS1159_v2.g16467.t1">
    <property type="protein sequence ID" value="PS1159_v2.g16467.t1"/>
    <property type="gene ID" value="PS1159_v2.g16467"/>
</dbReference>